<accession>A0A2H5QV31</accession>
<dbReference type="EMBL" id="BDQV01000895">
    <property type="protein sequence ID" value="GAY68486.1"/>
    <property type="molecule type" value="Genomic_DNA"/>
</dbReference>
<protein>
    <submittedName>
        <fullName evidence="1">Uncharacterized protein</fullName>
    </submittedName>
</protein>
<sequence>MSRYDTEEEAPSRHPLLSLMKIHGTQFKWVGFPLLTEMAPKIGSTVMLIIEQVSLLARGTALVLNIAHHIGQ</sequence>
<dbReference type="Proteomes" id="UP000236630">
    <property type="component" value="Unassembled WGS sequence"/>
</dbReference>
<evidence type="ECO:0000313" key="2">
    <source>
        <dbReference type="Proteomes" id="UP000236630"/>
    </source>
</evidence>
<organism evidence="1 2">
    <name type="scientific">Citrus unshiu</name>
    <name type="common">Satsuma mandarin</name>
    <name type="synonym">Citrus nobilis var. unshiu</name>
    <dbReference type="NCBI Taxonomy" id="55188"/>
    <lineage>
        <taxon>Eukaryota</taxon>
        <taxon>Viridiplantae</taxon>
        <taxon>Streptophyta</taxon>
        <taxon>Embryophyta</taxon>
        <taxon>Tracheophyta</taxon>
        <taxon>Spermatophyta</taxon>
        <taxon>Magnoliopsida</taxon>
        <taxon>eudicotyledons</taxon>
        <taxon>Gunneridae</taxon>
        <taxon>Pentapetalae</taxon>
        <taxon>rosids</taxon>
        <taxon>malvids</taxon>
        <taxon>Sapindales</taxon>
        <taxon>Rutaceae</taxon>
        <taxon>Aurantioideae</taxon>
        <taxon>Citrus</taxon>
    </lineage>
</organism>
<evidence type="ECO:0000313" key="1">
    <source>
        <dbReference type="EMBL" id="GAY68486.1"/>
    </source>
</evidence>
<proteinExistence type="predicted"/>
<reference evidence="1 2" key="1">
    <citation type="journal article" date="2017" name="Front. Genet.">
        <title>Draft sequencing of the heterozygous diploid genome of Satsuma (Citrus unshiu Marc.) using a hybrid assembly approach.</title>
        <authorList>
            <person name="Shimizu T."/>
            <person name="Tanizawa Y."/>
            <person name="Mochizuki T."/>
            <person name="Nagasaki H."/>
            <person name="Yoshioka T."/>
            <person name="Toyoda A."/>
            <person name="Fujiyama A."/>
            <person name="Kaminuma E."/>
            <person name="Nakamura Y."/>
        </authorList>
    </citation>
    <scope>NUCLEOTIDE SEQUENCE [LARGE SCALE GENOMIC DNA]</scope>
    <source>
        <strain evidence="2">cv. Miyagawa wase</strain>
    </source>
</reference>
<gene>
    <name evidence="1" type="ORF">CUMW_264520</name>
</gene>
<keyword evidence="2" id="KW-1185">Reference proteome</keyword>
<name>A0A2H5QV31_CITUN</name>
<comment type="caution">
    <text evidence="1">The sequence shown here is derived from an EMBL/GenBank/DDBJ whole genome shotgun (WGS) entry which is preliminary data.</text>
</comment>
<dbReference type="AlphaFoldDB" id="A0A2H5QV31"/>